<feature type="transmembrane region" description="Helical" evidence="1">
    <location>
        <begin position="164"/>
        <end position="185"/>
    </location>
</feature>
<name>A0A4Y7SWM5_COPMI</name>
<feature type="transmembrane region" description="Helical" evidence="1">
    <location>
        <begin position="89"/>
        <end position="111"/>
    </location>
</feature>
<keyword evidence="4" id="KW-1185">Reference proteome</keyword>
<dbReference type="Pfam" id="PF20152">
    <property type="entry name" value="DUF6534"/>
    <property type="match status" value="1"/>
</dbReference>
<dbReference type="STRING" id="71717.A0A4Y7SWM5"/>
<evidence type="ECO:0000256" key="1">
    <source>
        <dbReference type="SAM" id="Phobius"/>
    </source>
</evidence>
<protein>
    <recommendedName>
        <fullName evidence="2">DUF6534 domain-containing protein</fullName>
    </recommendedName>
</protein>
<dbReference type="InterPro" id="IPR045339">
    <property type="entry name" value="DUF6534"/>
</dbReference>
<reference evidence="3 4" key="1">
    <citation type="journal article" date="2019" name="Nat. Ecol. Evol.">
        <title>Megaphylogeny resolves global patterns of mushroom evolution.</title>
        <authorList>
            <person name="Varga T."/>
            <person name="Krizsan K."/>
            <person name="Foldi C."/>
            <person name="Dima B."/>
            <person name="Sanchez-Garcia M."/>
            <person name="Sanchez-Ramirez S."/>
            <person name="Szollosi G.J."/>
            <person name="Szarkandi J.G."/>
            <person name="Papp V."/>
            <person name="Albert L."/>
            <person name="Andreopoulos W."/>
            <person name="Angelini C."/>
            <person name="Antonin V."/>
            <person name="Barry K.W."/>
            <person name="Bougher N.L."/>
            <person name="Buchanan P."/>
            <person name="Buyck B."/>
            <person name="Bense V."/>
            <person name="Catcheside P."/>
            <person name="Chovatia M."/>
            <person name="Cooper J."/>
            <person name="Damon W."/>
            <person name="Desjardin D."/>
            <person name="Finy P."/>
            <person name="Geml J."/>
            <person name="Haridas S."/>
            <person name="Hughes K."/>
            <person name="Justo A."/>
            <person name="Karasinski D."/>
            <person name="Kautmanova I."/>
            <person name="Kiss B."/>
            <person name="Kocsube S."/>
            <person name="Kotiranta H."/>
            <person name="LaButti K.M."/>
            <person name="Lechner B.E."/>
            <person name="Liimatainen K."/>
            <person name="Lipzen A."/>
            <person name="Lukacs Z."/>
            <person name="Mihaltcheva S."/>
            <person name="Morgado L.N."/>
            <person name="Niskanen T."/>
            <person name="Noordeloos M.E."/>
            <person name="Ohm R.A."/>
            <person name="Ortiz-Santana B."/>
            <person name="Ovrebo C."/>
            <person name="Racz N."/>
            <person name="Riley R."/>
            <person name="Savchenko A."/>
            <person name="Shiryaev A."/>
            <person name="Soop K."/>
            <person name="Spirin V."/>
            <person name="Szebenyi C."/>
            <person name="Tomsovsky M."/>
            <person name="Tulloss R.E."/>
            <person name="Uehling J."/>
            <person name="Grigoriev I.V."/>
            <person name="Vagvolgyi C."/>
            <person name="Papp T."/>
            <person name="Martin F.M."/>
            <person name="Miettinen O."/>
            <person name="Hibbett D.S."/>
            <person name="Nagy L.G."/>
        </authorList>
    </citation>
    <scope>NUCLEOTIDE SEQUENCE [LARGE SCALE GENOMIC DNA]</scope>
    <source>
        <strain evidence="3 4">FP101781</strain>
    </source>
</reference>
<feature type="transmembrane region" description="Helical" evidence="1">
    <location>
        <begin position="12"/>
        <end position="33"/>
    </location>
</feature>
<feature type="transmembrane region" description="Helical" evidence="1">
    <location>
        <begin position="123"/>
        <end position="144"/>
    </location>
</feature>
<dbReference type="PANTHER" id="PTHR40465">
    <property type="entry name" value="CHROMOSOME 1, WHOLE GENOME SHOTGUN SEQUENCE"/>
    <property type="match status" value="1"/>
</dbReference>
<evidence type="ECO:0000313" key="4">
    <source>
        <dbReference type="Proteomes" id="UP000298030"/>
    </source>
</evidence>
<gene>
    <name evidence="3" type="ORF">FA13DRAFT_1795878</name>
</gene>
<keyword evidence="1" id="KW-0472">Membrane</keyword>
<dbReference type="AlphaFoldDB" id="A0A4Y7SWM5"/>
<dbReference type="OrthoDB" id="2681808at2759"/>
<feature type="domain" description="DUF6534" evidence="2">
    <location>
        <begin position="168"/>
        <end position="256"/>
    </location>
</feature>
<sequence>MPGPYIAQTGPLLMGSLLGFFLNGLFATQLYYYYSNFASSDRHAFRCLVGVVVVIEILHMFFSTHTLYYMLVEGFGNPSVLLTAPFSGAALPALNGAVGLCTQMFFVWRIIRLNKCVVGKMAACLIMLTACLQCSASIGVTIQFTLLARDVALLQTLKTTVTLWLAGSFACDILISTTIATILFIERRSVDYTPSKRLLDRLIVHTIENGLITTLCALITLLVYLRLPDSWFYICFEVLLGRLYAVVLLASLNGRELPTESLSFHCA</sequence>
<organism evidence="3 4">
    <name type="scientific">Coprinellus micaceus</name>
    <name type="common">Glistening ink-cap mushroom</name>
    <name type="synonym">Coprinus micaceus</name>
    <dbReference type="NCBI Taxonomy" id="71717"/>
    <lineage>
        <taxon>Eukaryota</taxon>
        <taxon>Fungi</taxon>
        <taxon>Dikarya</taxon>
        <taxon>Basidiomycota</taxon>
        <taxon>Agaricomycotina</taxon>
        <taxon>Agaricomycetes</taxon>
        <taxon>Agaricomycetidae</taxon>
        <taxon>Agaricales</taxon>
        <taxon>Agaricineae</taxon>
        <taxon>Psathyrellaceae</taxon>
        <taxon>Coprinellus</taxon>
    </lineage>
</organism>
<accession>A0A4Y7SWM5</accession>
<proteinExistence type="predicted"/>
<feature type="transmembrane region" description="Helical" evidence="1">
    <location>
        <begin position="231"/>
        <end position="252"/>
    </location>
</feature>
<dbReference type="EMBL" id="QPFP01000050">
    <property type="protein sequence ID" value="TEB26263.1"/>
    <property type="molecule type" value="Genomic_DNA"/>
</dbReference>
<feature type="transmembrane region" description="Helical" evidence="1">
    <location>
        <begin position="206"/>
        <end position="225"/>
    </location>
</feature>
<keyword evidence="1" id="KW-0812">Transmembrane</keyword>
<dbReference type="PANTHER" id="PTHR40465:SF1">
    <property type="entry name" value="DUF6534 DOMAIN-CONTAINING PROTEIN"/>
    <property type="match status" value="1"/>
</dbReference>
<evidence type="ECO:0000313" key="3">
    <source>
        <dbReference type="EMBL" id="TEB26263.1"/>
    </source>
</evidence>
<comment type="caution">
    <text evidence="3">The sequence shown here is derived from an EMBL/GenBank/DDBJ whole genome shotgun (WGS) entry which is preliminary data.</text>
</comment>
<dbReference type="Proteomes" id="UP000298030">
    <property type="component" value="Unassembled WGS sequence"/>
</dbReference>
<keyword evidence="1" id="KW-1133">Transmembrane helix</keyword>
<evidence type="ECO:0000259" key="2">
    <source>
        <dbReference type="Pfam" id="PF20152"/>
    </source>
</evidence>
<feature type="transmembrane region" description="Helical" evidence="1">
    <location>
        <begin position="45"/>
        <end position="69"/>
    </location>
</feature>